<sequence length="105" mass="12399">MVENINLIQDVTTRSKKPTLYATALMLYLFSDEEMRESCVEPKENGKKKALDQSKINLIKKCIRIKFSEKVLEKRWSEIRSSMNQRCLDKLKIFRKNLPTDTSRD</sequence>
<evidence type="ECO:0000313" key="2">
    <source>
        <dbReference type="EMBL" id="KAK2562515.1"/>
    </source>
</evidence>
<accession>A0AAD9QJN3</accession>
<protein>
    <recommendedName>
        <fullName evidence="1">BEN domain-containing protein</fullName>
    </recommendedName>
</protein>
<dbReference type="Pfam" id="PF10523">
    <property type="entry name" value="BEN"/>
    <property type="match status" value="1"/>
</dbReference>
<dbReference type="AlphaFoldDB" id="A0AAD9QJN3"/>
<reference evidence="2" key="1">
    <citation type="journal article" date="2023" name="G3 (Bethesda)">
        <title>Whole genome assembly and annotation of the endangered Caribbean coral Acropora cervicornis.</title>
        <authorList>
            <person name="Selwyn J.D."/>
            <person name="Vollmer S.V."/>
        </authorList>
    </citation>
    <scope>NUCLEOTIDE SEQUENCE</scope>
    <source>
        <strain evidence="2">K2</strain>
    </source>
</reference>
<dbReference type="InterPro" id="IPR018379">
    <property type="entry name" value="BEN_domain"/>
</dbReference>
<proteinExistence type="predicted"/>
<evidence type="ECO:0000259" key="1">
    <source>
        <dbReference type="PROSITE" id="PS51457"/>
    </source>
</evidence>
<name>A0AAD9QJN3_ACRCE</name>
<gene>
    <name evidence="2" type="ORF">P5673_014182</name>
</gene>
<dbReference type="EMBL" id="JARQWQ010000028">
    <property type="protein sequence ID" value="KAK2562515.1"/>
    <property type="molecule type" value="Genomic_DNA"/>
</dbReference>
<organism evidence="2 3">
    <name type="scientific">Acropora cervicornis</name>
    <name type="common">Staghorn coral</name>
    <dbReference type="NCBI Taxonomy" id="6130"/>
    <lineage>
        <taxon>Eukaryota</taxon>
        <taxon>Metazoa</taxon>
        <taxon>Cnidaria</taxon>
        <taxon>Anthozoa</taxon>
        <taxon>Hexacorallia</taxon>
        <taxon>Scleractinia</taxon>
        <taxon>Astrocoeniina</taxon>
        <taxon>Acroporidae</taxon>
        <taxon>Acropora</taxon>
    </lineage>
</organism>
<comment type="caution">
    <text evidence="2">The sequence shown here is derived from an EMBL/GenBank/DDBJ whole genome shotgun (WGS) entry which is preliminary data.</text>
</comment>
<dbReference type="Proteomes" id="UP001249851">
    <property type="component" value="Unassembled WGS sequence"/>
</dbReference>
<feature type="domain" description="BEN" evidence="1">
    <location>
        <begin position="1"/>
        <end position="94"/>
    </location>
</feature>
<dbReference type="PROSITE" id="PS51457">
    <property type="entry name" value="BEN"/>
    <property type="match status" value="1"/>
</dbReference>
<dbReference type="GO" id="GO:0003677">
    <property type="term" value="F:DNA binding"/>
    <property type="evidence" value="ECO:0007669"/>
    <property type="project" value="InterPro"/>
</dbReference>
<dbReference type="Gene3D" id="1.10.10.2590">
    <property type="entry name" value="BEN domain"/>
    <property type="match status" value="1"/>
</dbReference>
<dbReference type="SMART" id="SM01025">
    <property type="entry name" value="BEN"/>
    <property type="match status" value="1"/>
</dbReference>
<keyword evidence="3" id="KW-1185">Reference proteome</keyword>
<evidence type="ECO:0000313" key="3">
    <source>
        <dbReference type="Proteomes" id="UP001249851"/>
    </source>
</evidence>
<reference evidence="2" key="2">
    <citation type="journal article" date="2023" name="Science">
        <title>Genomic signatures of disease resistance in endangered staghorn corals.</title>
        <authorList>
            <person name="Vollmer S.V."/>
            <person name="Selwyn J.D."/>
            <person name="Despard B.A."/>
            <person name="Roesel C.L."/>
        </authorList>
    </citation>
    <scope>NUCLEOTIDE SEQUENCE</scope>
    <source>
        <strain evidence="2">K2</strain>
    </source>
</reference>